<dbReference type="InterPro" id="IPR002509">
    <property type="entry name" value="NODB_dom"/>
</dbReference>
<dbReference type="AlphaFoldDB" id="A0A7C8KZZ0"/>
<comment type="caution">
    <text evidence="3">The sequence shown here is derived from an EMBL/GenBank/DDBJ whole genome shotgun (WGS) entry which is preliminary data.</text>
</comment>
<keyword evidence="1" id="KW-0732">Signal</keyword>
<dbReference type="Pfam" id="PF01522">
    <property type="entry name" value="Polysacc_deac_1"/>
    <property type="match status" value="1"/>
</dbReference>
<feature type="domain" description="NodB homology" evidence="2">
    <location>
        <begin position="14"/>
        <end position="271"/>
    </location>
</feature>
<keyword evidence="4" id="KW-1185">Reference proteome</keyword>
<proteinExistence type="predicted"/>
<evidence type="ECO:0000256" key="1">
    <source>
        <dbReference type="ARBA" id="ARBA00022729"/>
    </source>
</evidence>
<evidence type="ECO:0000259" key="2">
    <source>
        <dbReference type="PROSITE" id="PS51677"/>
    </source>
</evidence>
<evidence type="ECO:0000313" key="3">
    <source>
        <dbReference type="EMBL" id="KAB8137729.1"/>
    </source>
</evidence>
<protein>
    <submittedName>
        <fullName evidence="3">Polysaccharide deacetylase family protein</fullName>
    </submittedName>
</protein>
<dbReference type="PROSITE" id="PS51677">
    <property type="entry name" value="NODB"/>
    <property type="match status" value="1"/>
</dbReference>
<reference evidence="3 4" key="1">
    <citation type="submission" date="2019-10" db="EMBL/GenBank/DDBJ databases">
        <title>Gracilibacillus sp. nov. isolated from rice seeds.</title>
        <authorList>
            <person name="He S."/>
        </authorList>
    </citation>
    <scope>NUCLEOTIDE SEQUENCE [LARGE SCALE GENOMIC DNA]</scope>
    <source>
        <strain evidence="3 4">TD8</strain>
    </source>
</reference>
<dbReference type="GO" id="GO:0016810">
    <property type="term" value="F:hydrolase activity, acting on carbon-nitrogen (but not peptide) bonds"/>
    <property type="evidence" value="ECO:0007669"/>
    <property type="project" value="InterPro"/>
</dbReference>
<dbReference type="EMBL" id="WEID01000036">
    <property type="protein sequence ID" value="KAB8137729.1"/>
    <property type="molecule type" value="Genomic_DNA"/>
</dbReference>
<dbReference type="Gene3D" id="3.20.20.370">
    <property type="entry name" value="Glycoside hydrolase/deacetylase"/>
    <property type="match status" value="1"/>
</dbReference>
<dbReference type="RefSeq" id="WP_153402462.1">
    <property type="nucleotide sequence ID" value="NZ_ML762427.1"/>
</dbReference>
<sequence length="271" mass="31321">MPQITMTFPQGKHKVLTMSYDDGKEADRRLVEIFNNHGIKGTFHLNSGLVGQGDRIPGEEIAELYHGHEISAHTVTHPTIARSPKEQLIEEIVEDRKGLERIAGKTVRGMSYPNGSYNQYIKELLPHLGMEYARTVNSTESFAMPDDLLEWNPTCHHNRNLMKLAGDFVQLHKKQYLYMLYVWGHSYEFDHDQNWDLINDFCMYIGKREDIWYATNLEIVDYLNAFQNLKFSADSQFVYNPSAMSVWLCVDGINVEVKGGEQISWTHFVNN</sequence>
<gene>
    <name evidence="3" type="ORF">F9U64_07950</name>
</gene>
<dbReference type="InterPro" id="IPR011330">
    <property type="entry name" value="Glyco_hydro/deAcase_b/a-brl"/>
</dbReference>
<dbReference type="OrthoDB" id="43281at2"/>
<dbReference type="InterPro" id="IPR051398">
    <property type="entry name" value="Polysacch_Deacetylase"/>
</dbReference>
<dbReference type="PANTHER" id="PTHR34216">
    <property type="match status" value="1"/>
</dbReference>
<dbReference type="PANTHER" id="PTHR34216:SF11">
    <property type="entry name" value="CHITOOLIGOSACCHARIDE DEACETYLASE"/>
    <property type="match status" value="1"/>
</dbReference>
<dbReference type="Proteomes" id="UP000480246">
    <property type="component" value="Unassembled WGS sequence"/>
</dbReference>
<accession>A0A7C8KZZ0</accession>
<dbReference type="GO" id="GO:0005975">
    <property type="term" value="P:carbohydrate metabolic process"/>
    <property type="evidence" value="ECO:0007669"/>
    <property type="project" value="InterPro"/>
</dbReference>
<dbReference type="CDD" id="cd10967">
    <property type="entry name" value="CE4_GLA_like_6s"/>
    <property type="match status" value="1"/>
</dbReference>
<organism evidence="3 4">
    <name type="scientific">Gracilibacillus oryzae</name>
    <dbReference type="NCBI Taxonomy" id="1672701"/>
    <lineage>
        <taxon>Bacteria</taxon>
        <taxon>Bacillati</taxon>
        <taxon>Bacillota</taxon>
        <taxon>Bacilli</taxon>
        <taxon>Bacillales</taxon>
        <taxon>Bacillaceae</taxon>
        <taxon>Gracilibacillus</taxon>
    </lineage>
</organism>
<name>A0A7C8KZZ0_9BACI</name>
<evidence type="ECO:0000313" key="4">
    <source>
        <dbReference type="Proteomes" id="UP000480246"/>
    </source>
</evidence>
<dbReference type="SUPFAM" id="SSF88713">
    <property type="entry name" value="Glycoside hydrolase/deacetylase"/>
    <property type="match status" value="1"/>
</dbReference>